<name>A0A392P8U5_9FABA</name>
<dbReference type="PANTHER" id="PTHR31286">
    <property type="entry name" value="GLYCINE-RICH CELL WALL STRUCTURAL PROTEIN 1.8-LIKE"/>
    <property type="match status" value="1"/>
</dbReference>
<evidence type="ECO:0000313" key="1">
    <source>
        <dbReference type="EMBL" id="MCI08167.1"/>
    </source>
</evidence>
<dbReference type="InterPro" id="IPR040256">
    <property type="entry name" value="At4g02000-like"/>
</dbReference>
<protein>
    <submittedName>
        <fullName evidence="1">Defensin-like protein</fullName>
    </submittedName>
</protein>
<keyword evidence="2" id="KW-1185">Reference proteome</keyword>
<proteinExistence type="predicted"/>
<dbReference type="AlphaFoldDB" id="A0A392P8U5"/>
<feature type="non-terminal residue" evidence="1">
    <location>
        <position position="1"/>
    </location>
</feature>
<feature type="non-terminal residue" evidence="1">
    <location>
        <position position="196"/>
    </location>
</feature>
<accession>A0A392P8U5</accession>
<dbReference type="Proteomes" id="UP000265520">
    <property type="component" value="Unassembled WGS sequence"/>
</dbReference>
<evidence type="ECO:0000313" key="2">
    <source>
        <dbReference type="Proteomes" id="UP000265520"/>
    </source>
</evidence>
<comment type="caution">
    <text evidence="1">The sequence shown here is derived from an EMBL/GenBank/DDBJ whole genome shotgun (WGS) entry which is preliminary data.</text>
</comment>
<sequence length="196" mass="21855">ANARTNLVTSNGAAQEYWRQRTLFEIASAIGTPLSLDESIKNRTFGHYARVLVDMDLSHLVFDEVTVEREASAIKIQVDPAPNGVAVVTAKKREDGAIAVHTLEREGNVLSDAIIFATHLLAQQNMMLSTDSGRAIPETTQKVRILSDEDFEEVVRADLQLIKQAWADKEKDDKHFTTVISKSQRKKIKQLARSRG</sequence>
<reference evidence="1 2" key="1">
    <citation type="journal article" date="2018" name="Front. Plant Sci.">
        <title>Red Clover (Trifolium pratense) and Zigzag Clover (T. medium) - A Picture of Genomic Similarities and Differences.</title>
        <authorList>
            <person name="Dluhosova J."/>
            <person name="Istvanek J."/>
            <person name="Nedelnik J."/>
            <person name="Repkova J."/>
        </authorList>
    </citation>
    <scope>NUCLEOTIDE SEQUENCE [LARGE SCALE GENOMIC DNA]</scope>
    <source>
        <strain evidence="2">cv. 10/8</strain>
        <tissue evidence="1">Leaf</tissue>
    </source>
</reference>
<dbReference type="EMBL" id="LXQA010067988">
    <property type="protein sequence ID" value="MCI08167.1"/>
    <property type="molecule type" value="Genomic_DNA"/>
</dbReference>
<dbReference type="PANTHER" id="PTHR31286:SF60">
    <property type="entry name" value="PROTEIN, PUTATIVE-RELATED"/>
    <property type="match status" value="1"/>
</dbReference>
<organism evidence="1 2">
    <name type="scientific">Trifolium medium</name>
    <dbReference type="NCBI Taxonomy" id="97028"/>
    <lineage>
        <taxon>Eukaryota</taxon>
        <taxon>Viridiplantae</taxon>
        <taxon>Streptophyta</taxon>
        <taxon>Embryophyta</taxon>
        <taxon>Tracheophyta</taxon>
        <taxon>Spermatophyta</taxon>
        <taxon>Magnoliopsida</taxon>
        <taxon>eudicotyledons</taxon>
        <taxon>Gunneridae</taxon>
        <taxon>Pentapetalae</taxon>
        <taxon>rosids</taxon>
        <taxon>fabids</taxon>
        <taxon>Fabales</taxon>
        <taxon>Fabaceae</taxon>
        <taxon>Papilionoideae</taxon>
        <taxon>50 kb inversion clade</taxon>
        <taxon>NPAAA clade</taxon>
        <taxon>Hologalegina</taxon>
        <taxon>IRL clade</taxon>
        <taxon>Trifolieae</taxon>
        <taxon>Trifolium</taxon>
    </lineage>
</organism>